<evidence type="ECO:0000313" key="1">
    <source>
        <dbReference type="EMBL" id="MDA2809046.1"/>
    </source>
</evidence>
<accession>A0ABT4TX93</accession>
<comment type="caution">
    <text evidence="1">The sequence shown here is derived from an EMBL/GenBank/DDBJ whole genome shotgun (WGS) entry which is preliminary data.</text>
</comment>
<reference evidence="1 2" key="1">
    <citation type="submission" date="2023-01" db="EMBL/GenBank/DDBJ databases">
        <title>Draft genome sequence of Nocardiopsis sp. RSe5-2 isolated from halophytes.</title>
        <authorList>
            <person name="Duangmal K."/>
            <person name="Chantavorakit T."/>
        </authorList>
    </citation>
    <scope>NUCLEOTIDE SEQUENCE [LARGE SCALE GENOMIC DNA]</scope>
    <source>
        <strain evidence="1 2">RSe5-2</strain>
    </source>
</reference>
<name>A0ABT4TX93_9ACTN</name>
<keyword evidence="2" id="KW-1185">Reference proteome</keyword>
<protein>
    <submittedName>
        <fullName evidence="1">Uncharacterized protein</fullName>
    </submittedName>
</protein>
<organism evidence="1 2">
    <name type="scientific">Nocardiopsis endophytica</name>
    <dbReference type="NCBI Taxonomy" id="3018445"/>
    <lineage>
        <taxon>Bacteria</taxon>
        <taxon>Bacillati</taxon>
        <taxon>Actinomycetota</taxon>
        <taxon>Actinomycetes</taxon>
        <taxon>Streptosporangiales</taxon>
        <taxon>Nocardiopsidaceae</taxon>
        <taxon>Nocardiopsis</taxon>
    </lineage>
</organism>
<evidence type="ECO:0000313" key="2">
    <source>
        <dbReference type="Proteomes" id="UP001527866"/>
    </source>
</evidence>
<proteinExistence type="predicted"/>
<dbReference type="RefSeq" id="WP_270682954.1">
    <property type="nucleotide sequence ID" value="NZ_JAQFWQ010000001.1"/>
</dbReference>
<dbReference type="EMBL" id="JAQFWQ010000001">
    <property type="protein sequence ID" value="MDA2809046.1"/>
    <property type="molecule type" value="Genomic_DNA"/>
</dbReference>
<gene>
    <name evidence="1" type="ORF">O4J56_00180</name>
</gene>
<sequence>MNTTLIGLIASLLGVTLGAALQFAHAKITRAWQIEDQARELDFQKKERTDSERRVKYSTFLKNLQTFQTKSNWMNILGGPRSPQDQNSPTLTEFNATSKECVAAVEQLIYSFHEVQMVTESKKTQLTARAIIAEITKFNPSKLMDGSPQNTQENISFQNHLAILGNAFLSASREELGVDYQDIPE</sequence>
<dbReference type="Proteomes" id="UP001527866">
    <property type="component" value="Unassembled WGS sequence"/>
</dbReference>